<proteinExistence type="predicted"/>
<sequence>MTELRRTGQAIGIVFMINGEFVAVFLADPPVVEGPDGEGVTENIWKVVLRTQYSFTIDFMKQSLTSLAFDGAYFGLKVPEIFAARLHNPLAWLMPAWDGAHRLELVMSDIRKGEQVVWYKEASDFTAEILSKFAHGKNIEEVMKNAADLVGRTPLAWRQTHIVAPRFAQAEPKVYNNFMRNWRVQHKREVIANPNTKSDSRRQR</sequence>
<keyword evidence="2" id="KW-1185">Reference proteome</keyword>
<name>A0AAE0L950_9CHLO</name>
<evidence type="ECO:0000313" key="1">
    <source>
        <dbReference type="EMBL" id="KAK3276275.1"/>
    </source>
</evidence>
<gene>
    <name evidence="1" type="ORF">CYMTET_15641</name>
</gene>
<reference evidence="1 2" key="1">
    <citation type="journal article" date="2015" name="Genome Biol. Evol.">
        <title>Comparative Genomics of a Bacterivorous Green Alga Reveals Evolutionary Causalities and Consequences of Phago-Mixotrophic Mode of Nutrition.</title>
        <authorList>
            <person name="Burns J.A."/>
            <person name="Paasch A."/>
            <person name="Narechania A."/>
            <person name="Kim E."/>
        </authorList>
    </citation>
    <scope>NUCLEOTIDE SEQUENCE [LARGE SCALE GENOMIC DNA]</scope>
    <source>
        <strain evidence="1 2">PLY_AMNH</strain>
    </source>
</reference>
<dbReference type="Proteomes" id="UP001190700">
    <property type="component" value="Unassembled WGS sequence"/>
</dbReference>
<accession>A0AAE0L950</accession>
<dbReference type="AlphaFoldDB" id="A0AAE0L950"/>
<protein>
    <submittedName>
        <fullName evidence="1">Uncharacterized protein</fullName>
    </submittedName>
</protein>
<organism evidence="1 2">
    <name type="scientific">Cymbomonas tetramitiformis</name>
    <dbReference type="NCBI Taxonomy" id="36881"/>
    <lineage>
        <taxon>Eukaryota</taxon>
        <taxon>Viridiplantae</taxon>
        <taxon>Chlorophyta</taxon>
        <taxon>Pyramimonadophyceae</taxon>
        <taxon>Pyramimonadales</taxon>
        <taxon>Pyramimonadaceae</taxon>
        <taxon>Cymbomonas</taxon>
    </lineage>
</organism>
<dbReference type="EMBL" id="LGRX02006654">
    <property type="protein sequence ID" value="KAK3276275.1"/>
    <property type="molecule type" value="Genomic_DNA"/>
</dbReference>
<evidence type="ECO:0000313" key="2">
    <source>
        <dbReference type="Proteomes" id="UP001190700"/>
    </source>
</evidence>
<comment type="caution">
    <text evidence="1">The sequence shown here is derived from an EMBL/GenBank/DDBJ whole genome shotgun (WGS) entry which is preliminary data.</text>
</comment>